<proteinExistence type="predicted"/>
<dbReference type="OrthoDB" id="2942852at2759"/>
<dbReference type="STRING" id="685588.A0A067TA60"/>
<feature type="region of interest" description="Disordered" evidence="1">
    <location>
        <begin position="286"/>
        <end position="443"/>
    </location>
</feature>
<dbReference type="AlphaFoldDB" id="A0A067TA60"/>
<feature type="region of interest" description="Disordered" evidence="1">
    <location>
        <begin position="457"/>
        <end position="505"/>
    </location>
</feature>
<protein>
    <submittedName>
        <fullName evidence="2">Uncharacterized protein</fullName>
    </submittedName>
</protein>
<name>A0A067TA60_GALM3</name>
<dbReference type="EMBL" id="KL142378">
    <property type="protein sequence ID" value="KDR76789.1"/>
    <property type="molecule type" value="Genomic_DNA"/>
</dbReference>
<sequence length="614" mass="67427">MSHLHYHQDSSPLASHSGRPSNSGGQNGFFGLADYSRMQSGAGYSTSEARFHGQEGLQNHARDDDFSIIGSASRQMLLASDNVAYTRLLEDNMQLKAELKAQMYVFINYMRSNSLKKTAARILVELLKEKTKTVAPSDPAPPPSTLGQPANHKFTIPDSPPLYDEDDFEDVKFWTRREWNTFVDKQREKGISTPKLGFLCHEDGKVLSDARFAAIGKYALEIWVELYRERQDPDTWKNKTETATTYFSNSMRHKFEEFRYCDNDWKVEAYATIRYPDFARYPRASGRLTRRDPSSSSHANGKRKSNNDGRRSDTRSTKKARTASPAKDVYDIDLISDVENQPPPPAVSTSKRHIGSKANSSKRRDKITPKPRPRNGVSLAAATIPAPARSASLDPAVSSEATPPIAPALSPSEIPTPGISVASEETEVPTNSSTLSSPNAPTAETVAGALGRSFDTEVSPLASPSVGLETPTQDAAQVPLAPANGPERPTRTAEIDDESQSTGLRQTRTKRSVNILSNMAIPRPAEELRAPVVNGPAAPSTSRARENNGSTKLMQANNSLSARNLFAIDYLKTHTPTTAEFKAIYETLDKATIKKYTARSQLKKAEAKSAKLTP</sequence>
<feature type="compositionally biased region" description="Polar residues" evidence="1">
    <location>
        <begin position="9"/>
        <end position="22"/>
    </location>
</feature>
<reference evidence="3" key="1">
    <citation type="journal article" date="2014" name="Proc. Natl. Acad. Sci. U.S.A.">
        <title>Extensive sampling of basidiomycete genomes demonstrates inadequacy of the white-rot/brown-rot paradigm for wood decay fungi.</title>
        <authorList>
            <person name="Riley R."/>
            <person name="Salamov A.A."/>
            <person name="Brown D.W."/>
            <person name="Nagy L.G."/>
            <person name="Floudas D."/>
            <person name="Held B.W."/>
            <person name="Levasseur A."/>
            <person name="Lombard V."/>
            <person name="Morin E."/>
            <person name="Otillar R."/>
            <person name="Lindquist E.A."/>
            <person name="Sun H."/>
            <person name="LaButti K.M."/>
            <person name="Schmutz J."/>
            <person name="Jabbour D."/>
            <person name="Luo H."/>
            <person name="Baker S.E."/>
            <person name="Pisabarro A.G."/>
            <person name="Walton J.D."/>
            <person name="Blanchette R.A."/>
            <person name="Henrissat B."/>
            <person name="Martin F."/>
            <person name="Cullen D."/>
            <person name="Hibbett D.S."/>
            <person name="Grigoriev I.V."/>
        </authorList>
    </citation>
    <scope>NUCLEOTIDE SEQUENCE [LARGE SCALE GENOMIC DNA]</scope>
    <source>
        <strain evidence="3">CBS 339.88</strain>
    </source>
</reference>
<evidence type="ECO:0000256" key="1">
    <source>
        <dbReference type="SAM" id="MobiDB-lite"/>
    </source>
</evidence>
<feature type="compositionally biased region" description="Basic residues" evidence="1">
    <location>
        <begin position="350"/>
        <end position="373"/>
    </location>
</feature>
<gene>
    <name evidence="2" type="ORF">GALMADRAFT_139667</name>
</gene>
<evidence type="ECO:0000313" key="2">
    <source>
        <dbReference type="EMBL" id="KDR76789.1"/>
    </source>
</evidence>
<feature type="region of interest" description="Disordered" evidence="1">
    <location>
        <begin position="1"/>
        <end position="22"/>
    </location>
</feature>
<dbReference type="HOGENOM" id="CLU_530011_0_0_1"/>
<feature type="region of interest" description="Disordered" evidence="1">
    <location>
        <begin position="529"/>
        <end position="551"/>
    </location>
</feature>
<feature type="compositionally biased region" description="Polar residues" evidence="1">
    <location>
        <begin position="539"/>
        <end position="551"/>
    </location>
</feature>
<feature type="compositionally biased region" description="Low complexity" evidence="1">
    <location>
        <begin position="380"/>
        <end position="392"/>
    </location>
</feature>
<dbReference type="Proteomes" id="UP000027222">
    <property type="component" value="Unassembled WGS sequence"/>
</dbReference>
<accession>A0A067TA60</accession>
<organism evidence="2 3">
    <name type="scientific">Galerina marginata (strain CBS 339.88)</name>
    <dbReference type="NCBI Taxonomy" id="685588"/>
    <lineage>
        <taxon>Eukaryota</taxon>
        <taxon>Fungi</taxon>
        <taxon>Dikarya</taxon>
        <taxon>Basidiomycota</taxon>
        <taxon>Agaricomycotina</taxon>
        <taxon>Agaricomycetes</taxon>
        <taxon>Agaricomycetidae</taxon>
        <taxon>Agaricales</taxon>
        <taxon>Agaricineae</taxon>
        <taxon>Strophariaceae</taxon>
        <taxon>Galerina</taxon>
    </lineage>
</organism>
<keyword evidence="3" id="KW-1185">Reference proteome</keyword>
<feature type="compositionally biased region" description="Basic and acidic residues" evidence="1">
    <location>
        <begin position="305"/>
        <end position="316"/>
    </location>
</feature>
<evidence type="ECO:0000313" key="3">
    <source>
        <dbReference type="Proteomes" id="UP000027222"/>
    </source>
</evidence>
<feature type="compositionally biased region" description="Polar residues" evidence="1">
    <location>
        <begin position="428"/>
        <end position="442"/>
    </location>
</feature>